<dbReference type="Gene3D" id="3.30.450.40">
    <property type="match status" value="1"/>
</dbReference>
<dbReference type="PANTHER" id="PTHR43102">
    <property type="entry name" value="SLR1143 PROTEIN"/>
    <property type="match status" value="1"/>
</dbReference>
<evidence type="ECO:0000313" key="4">
    <source>
        <dbReference type="Proteomes" id="UP001209570"/>
    </source>
</evidence>
<gene>
    <name evidence="3" type="ORF">P43SY_001562</name>
</gene>
<sequence length="614" mass="67906">MGAPSTDPARADSVDSSSASASTSAYRPPPVSLSNGQLTGVARDTAANVDWERLLRFKGLGPTGWKWLETVGDMDVYSRQESQRFAVLAIGVLPCSWREIRRVIHAQTREEHLHSMEALYGSEFTQGAVAHTVPVEPGSVAGQQRALAHLSVKTATFGRSRWLSTADEWCFVDALHLHDGDQGFEQHLASLSPKHVFEGRADQQTKAMTDVVVAYKVATAEADETEKPGKQTASRVYFYGEVAIAKALSASWRLHTSEKSCKARLIRMAHACNRLFSLVRRRRLGMQVFIDRTRKHDRERPAKGSSRMRLESVRICQSCMDRVDAADYDNVTKVQPDVVTHDSSDVRSPAALLTDLLQTTLEEALSPTRRESVITVIRNVLDDSSNPESSTEQPTARRLSRIESVVLVDDNALTALKTRLTVPLVDAKLCEADRPYLLHPGGSPTTAMLYPIPENEDQRLEAIEASGLREMKRRDELDIICDLVRKELECFLVVITLIDKDKKTIVASSPPEFTFASFPRSETLCAHTIMTTKPLVVAHPEADVRFSSMGPTQELGIRFYCGFPLTGVGGAVIGTLCFIDSKSRTLSDAQFAAVQRLGETASRVIRVLSQRSQE</sequence>
<comment type="caution">
    <text evidence="3">The sequence shown here is derived from an EMBL/GenBank/DDBJ whole genome shotgun (WGS) entry which is preliminary data.</text>
</comment>
<proteinExistence type="predicted"/>
<dbReference type="InterPro" id="IPR003018">
    <property type="entry name" value="GAF"/>
</dbReference>
<evidence type="ECO:0000256" key="1">
    <source>
        <dbReference type="SAM" id="MobiDB-lite"/>
    </source>
</evidence>
<dbReference type="InterPro" id="IPR029016">
    <property type="entry name" value="GAF-like_dom_sf"/>
</dbReference>
<dbReference type="AlphaFoldDB" id="A0AAD5LJG7"/>
<reference evidence="3" key="1">
    <citation type="submission" date="2021-12" db="EMBL/GenBank/DDBJ databases">
        <title>Prjna785345.</title>
        <authorList>
            <person name="Rujirawat T."/>
            <person name="Krajaejun T."/>
        </authorList>
    </citation>
    <scope>NUCLEOTIDE SEQUENCE</scope>
    <source>
        <strain evidence="3">Pi057C3</strain>
    </source>
</reference>
<feature type="region of interest" description="Disordered" evidence="1">
    <location>
        <begin position="1"/>
        <end position="38"/>
    </location>
</feature>
<dbReference type="EMBL" id="JAKCXM010000081">
    <property type="protein sequence ID" value="KAJ0403454.1"/>
    <property type="molecule type" value="Genomic_DNA"/>
</dbReference>
<feature type="domain" description="GAF" evidence="2">
    <location>
        <begin position="472"/>
        <end position="613"/>
    </location>
</feature>
<dbReference type="PANTHER" id="PTHR43102:SF2">
    <property type="entry name" value="GAF DOMAIN-CONTAINING PROTEIN"/>
    <property type="match status" value="1"/>
</dbReference>
<name>A0AAD5LJG7_PYTIN</name>
<protein>
    <recommendedName>
        <fullName evidence="2">GAF domain-containing protein</fullName>
    </recommendedName>
</protein>
<feature type="compositionally biased region" description="Low complexity" evidence="1">
    <location>
        <begin position="14"/>
        <end position="25"/>
    </location>
</feature>
<dbReference type="Pfam" id="PF01590">
    <property type="entry name" value="GAF"/>
    <property type="match status" value="1"/>
</dbReference>
<dbReference type="SUPFAM" id="SSF55781">
    <property type="entry name" value="GAF domain-like"/>
    <property type="match status" value="1"/>
</dbReference>
<evidence type="ECO:0000313" key="3">
    <source>
        <dbReference type="EMBL" id="KAJ0403454.1"/>
    </source>
</evidence>
<dbReference type="SMART" id="SM00065">
    <property type="entry name" value="GAF"/>
    <property type="match status" value="1"/>
</dbReference>
<evidence type="ECO:0000259" key="2">
    <source>
        <dbReference type="SMART" id="SM00065"/>
    </source>
</evidence>
<organism evidence="3 4">
    <name type="scientific">Pythium insidiosum</name>
    <name type="common">Pythiosis disease agent</name>
    <dbReference type="NCBI Taxonomy" id="114742"/>
    <lineage>
        <taxon>Eukaryota</taxon>
        <taxon>Sar</taxon>
        <taxon>Stramenopiles</taxon>
        <taxon>Oomycota</taxon>
        <taxon>Peronosporomycetes</taxon>
        <taxon>Pythiales</taxon>
        <taxon>Pythiaceae</taxon>
        <taxon>Pythium</taxon>
    </lineage>
</organism>
<dbReference type="Proteomes" id="UP001209570">
    <property type="component" value="Unassembled WGS sequence"/>
</dbReference>
<accession>A0AAD5LJG7</accession>
<keyword evidence="4" id="KW-1185">Reference proteome</keyword>